<dbReference type="OrthoDB" id="784725at2759"/>
<dbReference type="OMA" id="PPMPDDH"/>
<sequence>MAIADSTAWKFLFCLLLSFTSLNSQTLAQPIVSPADAPGNRVPFGTFAPMSSPSSAPIPPSPFQSPAQDLIPAPSSIWSPVLSPVNHSGKSPAPSPELRAAPSPLLSPSEMAPKRAISPPEKPPSEEGPSSPPAPPTSGIAPMPASSTRQRKVAPPGSVDSRGLSPGQKAGVIIGVILAAGLAFAAGVICKKRRYNIQRGEYGRGYRPEIL</sequence>
<protein>
    <submittedName>
        <fullName evidence="4">Uncharacterized protein</fullName>
    </submittedName>
</protein>
<dbReference type="Proteomes" id="UP000825935">
    <property type="component" value="Chromosome 36"/>
</dbReference>
<evidence type="ECO:0000256" key="2">
    <source>
        <dbReference type="SAM" id="Phobius"/>
    </source>
</evidence>
<reference evidence="4" key="1">
    <citation type="submission" date="2021-08" db="EMBL/GenBank/DDBJ databases">
        <title>WGS assembly of Ceratopteris richardii.</title>
        <authorList>
            <person name="Marchant D.B."/>
            <person name="Chen G."/>
            <person name="Jenkins J."/>
            <person name="Shu S."/>
            <person name="Leebens-Mack J."/>
            <person name="Grimwood J."/>
            <person name="Schmutz J."/>
            <person name="Soltis P."/>
            <person name="Soltis D."/>
            <person name="Chen Z.-H."/>
        </authorList>
    </citation>
    <scope>NUCLEOTIDE SEQUENCE</scope>
    <source>
        <strain evidence="4">Whitten #5841</strain>
        <tissue evidence="4">Leaf</tissue>
    </source>
</reference>
<organism evidence="4 5">
    <name type="scientific">Ceratopteris richardii</name>
    <name type="common">Triangle waterfern</name>
    <dbReference type="NCBI Taxonomy" id="49495"/>
    <lineage>
        <taxon>Eukaryota</taxon>
        <taxon>Viridiplantae</taxon>
        <taxon>Streptophyta</taxon>
        <taxon>Embryophyta</taxon>
        <taxon>Tracheophyta</taxon>
        <taxon>Polypodiopsida</taxon>
        <taxon>Polypodiidae</taxon>
        <taxon>Polypodiales</taxon>
        <taxon>Pteridineae</taxon>
        <taxon>Pteridaceae</taxon>
        <taxon>Parkerioideae</taxon>
        <taxon>Ceratopteris</taxon>
    </lineage>
</organism>
<evidence type="ECO:0000256" key="3">
    <source>
        <dbReference type="SAM" id="SignalP"/>
    </source>
</evidence>
<keyword evidence="5" id="KW-1185">Reference proteome</keyword>
<feature type="region of interest" description="Disordered" evidence="1">
    <location>
        <begin position="85"/>
        <end position="166"/>
    </location>
</feature>
<gene>
    <name evidence="4" type="ORF">KP509_36G063300</name>
</gene>
<comment type="caution">
    <text evidence="4">The sequence shown here is derived from an EMBL/GenBank/DDBJ whole genome shotgun (WGS) entry which is preliminary data.</text>
</comment>
<feature type="signal peptide" evidence="3">
    <location>
        <begin position="1"/>
        <end position="28"/>
    </location>
</feature>
<feature type="region of interest" description="Disordered" evidence="1">
    <location>
        <begin position="43"/>
        <end position="70"/>
    </location>
</feature>
<evidence type="ECO:0000313" key="4">
    <source>
        <dbReference type="EMBL" id="KAH7281795.1"/>
    </source>
</evidence>
<evidence type="ECO:0000313" key="5">
    <source>
        <dbReference type="Proteomes" id="UP000825935"/>
    </source>
</evidence>
<keyword evidence="2" id="KW-0812">Transmembrane</keyword>
<proteinExistence type="predicted"/>
<dbReference type="AlphaFoldDB" id="A0A8T2QDX0"/>
<evidence type="ECO:0000256" key="1">
    <source>
        <dbReference type="SAM" id="MobiDB-lite"/>
    </source>
</evidence>
<accession>A0A8T2QDX0</accession>
<dbReference type="PANTHER" id="PTHR36721">
    <property type="entry name" value="PROLINE-RICH FAMILY PROTEIN"/>
    <property type="match status" value="1"/>
</dbReference>
<dbReference type="EMBL" id="CM035441">
    <property type="protein sequence ID" value="KAH7281795.1"/>
    <property type="molecule type" value="Genomic_DNA"/>
</dbReference>
<dbReference type="PANTHER" id="PTHR36721:SF17">
    <property type="entry name" value="PROTEIN, PUTATIVE-RELATED"/>
    <property type="match status" value="1"/>
</dbReference>
<keyword evidence="2" id="KW-0472">Membrane</keyword>
<name>A0A8T2QDX0_CERRI</name>
<feature type="chain" id="PRO_5035752799" evidence="3">
    <location>
        <begin position="29"/>
        <end position="211"/>
    </location>
</feature>
<keyword evidence="2" id="KW-1133">Transmembrane helix</keyword>
<keyword evidence="3" id="KW-0732">Signal</keyword>
<feature type="transmembrane region" description="Helical" evidence="2">
    <location>
        <begin position="170"/>
        <end position="190"/>
    </location>
</feature>